<feature type="region of interest" description="Disordered" evidence="1">
    <location>
        <begin position="1"/>
        <end position="24"/>
    </location>
</feature>
<dbReference type="Pfam" id="PF10217">
    <property type="entry name" value="DUF2039"/>
    <property type="match status" value="1"/>
</dbReference>
<dbReference type="EMBL" id="KI209775">
    <property type="protein sequence ID" value="ERL96091.1"/>
    <property type="molecule type" value="Genomic_DNA"/>
</dbReference>
<evidence type="ECO:0000313" key="2">
    <source>
        <dbReference type="EMBL" id="ENN72914.1"/>
    </source>
</evidence>
<evidence type="ECO:0000313" key="4">
    <source>
        <dbReference type="EMBL" id="ERL96091.1"/>
    </source>
</evidence>
<dbReference type="AlphaFoldDB" id="N6SYR0"/>
<dbReference type="EMBL" id="KB741207">
    <property type="protein sequence ID" value="ENN72914.1"/>
    <property type="molecule type" value="Genomic_DNA"/>
</dbReference>
<accession>N6SYR0</accession>
<dbReference type="PANTHER" id="PTHR22876:SF5">
    <property type="entry name" value="CHROMOSOME 9 OPEN READING FRAME 85"/>
    <property type="match status" value="1"/>
</dbReference>
<dbReference type="HOGENOM" id="CLU_087756_1_1_1"/>
<gene>
    <name evidence="4" type="ORF">D910_01001</name>
    <name evidence="3" type="ORF">D910_07684</name>
    <name evidence="2" type="ORF">YQE_10482</name>
</gene>
<dbReference type="InterPro" id="IPR019351">
    <property type="entry name" value="DUF2039"/>
</dbReference>
<evidence type="ECO:0000256" key="1">
    <source>
        <dbReference type="SAM" id="MobiDB-lite"/>
    </source>
</evidence>
<name>N6SYR0_DENPD</name>
<evidence type="ECO:0000313" key="5">
    <source>
        <dbReference type="Proteomes" id="UP000030742"/>
    </source>
</evidence>
<proteinExistence type="predicted"/>
<feature type="non-terminal residue" evidence="2">
    <location>
        <position position="1"/>
    </location>
</feature>
<dbReference type="OMA" id="XKEDIVI"/>
<dbReference type="OrthoDB" id="6683829at2759"/>
<dbReference type="PANTHER" id="PTHR22876">
    <property type="entry name" value="ZGC:101016"/>
    <property type="match status" value="1"/>
</dbReference>
<sequence length="88" mass="10157">MSCQKGNTVRSRPQKYKNKTAFKNNLHDTSQRTKTINSISVGNVCQRCKDIIEWKIKYKKYKPLSQLKTCVKCGQKAISKAYHTICDT</sequence>
<dbReference type="EMBL" id="KB632228">
    <property type="protein sequence ID" value="ERL90335.1"/>
    <property type="molecule type" value="Genomic_DNA"/>
</dbReference>
<protein>
    <submittedName>
        <fullName evidence="2">Uncharacterized protein</fullName>
    </submittedName>
</protein>
<reference evidence="2 5" key="1">
    <citation type="journal article" date="2013" name="Genome Biol.">
        <title>Draft genome of the mountain pine beetle, Dendroctonus ponderosae Hopkins, a major forest pest.</title>
        <authorList>
            <person name="Keeling C.I."/>
            <person name="Yuen M.M."/>
            <person name="Liao N.Y."/>
            <person name="Docking T.R."/>
            <person name="Chan S.K."/>
            <person name="Taylor G.A."/>
            <person name="Palmquist D.L."/>
            <person name="Jackman S.D."/>
            <person name="Nguyen A."/>
            <person name="Li M."/>
            <person name="Henderson H."/>
            <person name="Janes J.K."/>
            <person name="Zhao Y."/>
            <person name="Pandoh P."/>
            <person name="Moore R."/>
            <person name="Sperling F.A."/>
            <person name="Huber D.P."/>
            <person name="Birol I."/>
            <person name="Jones S.J."/>
            <person name="Bohlmann J."/>
        </authorList>
    </citation>
    <scope>NUCLEOTIDE SEQUENCE</scope>
</reference>
<organism evidence="2">
    <name type="scientific">Dendroctonus ponderosae</name>
    <name type="common">Mountain pine beetle</name>
    <dbReference type="NCBI Taxonomy" id="77166"/>
    <lineage>
        <taxon>Eukaryota</taxon>
        <taxon>Metazoa</taxon>
        <taxon>Ecdysozoa</taxon>
        <taxon>Arthropoda</taxon>
        <taxon>Hexapoda</taxon>
        <taxon>Insecta</taxon>
        <taxon>Pterygota</taxon>
        <taxon>Neoptera</taxon>
        <taxon>Endopterygota</taxon>
        <taxon>Coleoptera</taxon>
        <taxon>Polyphaga</taxon>
        <taxon>Cucujiformia</taxon>
        <taxon>Curculionidae</taxon>
        <taxon>Scolytinae</taxon>
        <taxon>Dendroctonus</taxon>
    </lineage>
</organism>
<evidence type="ECO:0000313" key="3">
    <source>
        <dbReference type="EMBL" id="ERL90335.1"/>
    </source>
</evidence>
<feature type="compositionally biased region" description="Polar residues" evidence="1">
    <location>
        <begin position="1"/>
        <end position="11"/>
    </location>
</feature>
<dbReference type="Proteomes" id="UP000030742">
    <property type="component" value="Unassembled WGS sequence"/>
</dbReference>